<keyword evidence="2" id="KW-0472">Membrane</keyword>
<feature type="transmembrane region" description="Helical" evidence="2">
    <location>
        <begin position="63"/>
        <end position="88"/>
    </location>
</feature>
<accession>A0ABR4M3G6</accession>
<dbReference type="Proteomes" id="UP001610432">
    <property type="component" value="Unassembled WGS sequence"/>
</dbReference>
<dbReference type="Pfam" id="PF22770">
    <property type="entry name" value="POP1_C"/>
    <property type="match status" value="1"/>
</dbReference>
<comment type="caution">
    <text evidence="4">The sequence shown here is derived from an EMBL/GenBank/DDBJ whole genome shotgun (WGS) entry which is preliminary data.</text>
</comment>
<organism evidence="4 5">
    <name type="scientific">Aspergillus lucknowensis</name>
    <dbReference type="NCBI Taxonomy" id="176173"/>
    <lineage>
        <taxon>Eukaryota</taxon>
        <taxon>Fungi</taxon>
        <taxon>Dikarya</taxon>
        <taxon>Ascomycota</taxon>
        <taxon>Pezizomycotina</taxon>
        <taxon>Eurotiomycetes</taxon>
        <taxon>Eurotiomycetidae</taxon>
        <taxon>Eurotiales</taxon>
        <taxon>Aspergillaceae</taxon>
        <taxon>Aspergillus</taxon>
        <taxon>Aspergillus subgen. Nidulantes</taxon>
    </lineage>
</organism>
<keyword evidence="2" id="KW-1133">Transmembrane helix</keyword>
<evidence type="ECO:0000313" key="4">
    <source>
        <dbReference type="EMBL" id="KAL2871131.1"/>
    </source>
</evidence>
<feature type="region of interest" description="Disordered" evidence="1">
    <location>
        <begin position="35"/>
        <end position="56"/>
    </location>
</feature>
<evidence type="ECO:0000313" key="5">
    <source>
        <dbReference type="Proteomes" id="UP001610432"/>
    </source>
</evidence>
<evidence type="ECO:0000256" key="1">
    <source>
        <dbReference type="SAM" id="MobiDB-lite"/>
    </source>
</evidence>
<reference evidence="4 5" key="1">
    <citation type="submission" date="2024-07" db="EMBL/GenBank/DDBJ databases">
        <title>Section-level genome sequencing and comparative genomics of Aspergillus sections Usti and Cavernicolus.</title>
        <authorList>
            <consortium name="Lawrence Berkeley National Laboratory"/>
            <person name="Nybo J.L."/>
            <person name="Vesth T.C."/>
            <person name="Theobald S."/>
            <person name="Frisvad J.C."/>
            <person name="Larsen T.O."/>
            <person name="Kjaerboelling I."/>
            <person name="Rothschild-Mancinelli K."/>
            <person name="Lyhne E.K."/>
            <person name="Kogle M.E."/>
            <person name="Barry K."/>
            <person name="Clum A."/>
            <person name="Na H."/>
            <person name="Ledsgaard L."/>
            <person name="Lin J."/>
            <person name="Lipzen A."/>
            <person name="Kuo A."/>
            <person name="Riley R."/>
            <person name="Mondo S."/>
            <person name="Labutti K."/>
            <person name="Haridas S."/>
            <person name="Pangalinan J."/>
            <person name="Salamov A.A."/>
            <person name="Simmons B.A."/>
            <person name="Magnuson J.K."/>
            <person name="Chen J."/>
            <person name="Drula E."/>
            <person name="Henrissat B."/>
            <person name="Wiebenga A."/>
            <person name="Lubbers R.J."/>
            <person name="Gomes A.C."/>
            <person name="Macurrencykelacurrency M.R."/>
            <person name="Stajich J."/>
            <person name="Grigoriev I.V."/>
            <person name="Mortensen U.H."/>
            <person name="De Vries R.P."/>
            <person name="Baker S.E."/>
            <person name="Andersen M.R."/>
        </authorList>
    </citation>
    <scope>NUCLEOTIDE SEQUENCE [LARGE SCALE GENOMIC DNA]</scope>
    <source>
        <strain evidence="4 5">CBS 449.75</strain>
    </source>
</reference>
<feature type="compositionally biased region" description="Polar residues" evidence="1">
    <location>
        <begin position="179"/>
        <end position="188"/>
    </location>
</feature>
<feature type="compositionally biased region" description="Basic residues" evidence="1">
    <location>
        <begin position="42"/>
        <end position="56"/>
    </location>
</feature>
<evidence type="ECO:0000256" key="2">
    <source>
        <dbReference type="SAM" id="Phobius"/>
    </source>
</evidence>
<dbReference type="GeneID" id="98140752"/>
<dbReference type="EMBL" id="JBFXLQ010000004">
    <property type="protein sequence ID" value="KAL2871131.1"/>
    <property type="molecule type" value="Genomic_DNA"/>
</dbReference>
<sequence>MLIISADLDPRVQMKDNLGSSAWCEKTLKSANQPVAIEERSQKKKRKKRKNKKKKSKKAPRNAFSCFFVLLMCVCGKLVACCCVLHMFSEKSSTVCRLRPPQCTRTQKSNSRAIIGLSPLNYQFRCLRHRQLGRETIESIQGRPRSRWLFLHENVTRKDNGPEKMGGGTRQEAFFPESPTESSGREQGNAESCLLDPIFNAAFWLRRFSLISK</sequence>
<dbReference type="InterPro" id="IPR055079">
    <property type="entry name" value="POP1_C"/>
</dbReference>
<evidence type="ECO:0000259" key="3">
    <source>
        <dbReference type="Pfam" id="PF22770"/>
    </source>
</evidence>
<feature type="domain" description="POP1 C-terminal" evidence="3">
    <location>
        <begin position="16"/>
        <end position="116"/>
    </location>
</feature>
<proteinExistence type="predicted"/>
<protein>
    <recommendedName>
        <fullName evidence="3">POP1 C-terminal domain-containing protein</fullName>
    </recommendedName>
</protein>
<gene>
    <name evidence="4" type="ORF">BJX67DRAFT_217848</name>
</gene>
<dbReference type="RefSeq" id="XP_070890110.1">
    <property type="nucleotide sequence ID" value="XM_071025680.1"/>
</dbReference>
<name>A0ABR4M3G6_9EURO</name>
<keyword evidence="5" id="KW-1185">Reference proteome</keyword>
<keyword evidence="2" id="KW-0812">Transmembrane</keyword>
<feature type="region of interest" description="Disordered" evidence="1">
    <location>
        <begin position="159"/>
        <end position="188"/>
    </location>
</feature>